<keyword evidence="2" id="KW-1185">Reference proteome</keyword>
<accession>A0A0M3IVH4</accession>
<organism evidence="2 3">
    <name type="scientific">Ascaris lumbricoides</name>
    <name type="common">Giant roundworm</name>
    <dbReference type="NCBI Taxonomy" id="6252"/>
    <lineage>
        <taxon>Eukaryota</taxon>
        <taxon>Metazoa</taxon>
        <taxon>Ecdysozoa</taxon>
        <taxon>Nematoda</taxon>
        <taxon>Chromadorea</taxon>
        <taxon>Rhabditida</taxon>
        <taxon>Spirurina</taxon>
        <taxon>Ascaridomorpha</taxon>
        <taxon>Ascaridoidea</taxon>
        <taxon>Ascarididae</taxon>
        <taxon>Ascaris</taxon>
    </lineage>
</organism>
<protein>
    <submittedName>
        <fullName evidence="3">DUF4485 domain-containing protein</fullName>
    </submittedName>
</protein>
<evidence type="ECO:0000313" key="3">
    <source>
        <dbReference type="WBParaSite" id="ALUE_0002275201-mRNA-1"/>
    </source>
</evidence>
<sequence length="325" mass="36892">LNNFQVQTGCLGGRQESFAPCRSRLSANHPQEGSSRDSQLPGKGIVKEQTDACTVSGLQSILCYSGVENESIWSGLDDEKRKLQNLKDRINEESKYSRELLQIMVVSITTSQKQYDCQTWKMQRLKVAIPIVQLTFMEEHSATAAGDSEQRRTSPLGEGTFREDVRSKNSRLPMRELLQIMVVSMTTSQKQYDCQTWKMQRLKVAIPIVQLTFMEERSATATGDSGQRLSAPLGEGTFREGSRSKSSGLPMRLHHLTVSNCSETEDQNRNDAVEPNAVCSKEMVMMEVERLVKRLWKDRKFFCEYLQSLSELGDDIFILHDDTFI</sequence>
<dbReference type="WBParaSite" id="ALUE_0002275201-mRNA-1">
    <property type="protein sequence ID" value="ALUE_0002275201-mRNA-1"/>
    <property type="gene ID" value="ALUE_0002275201"/>
</dbReference>
<dbReference type="AlphaFoldDB" id="A0A0M3IVH4"/>
<evidence type="ECO:0000313" key="2">
    <source>
        <dbReference type="Proteomes" id="UP000036681"/>
    </source>
</evidence>
<name>A0A0M3IVH4_ASCLU</name>
<feature type="region of interest" description="Disordered" evidence="1">
    <location>
        <begin position="220"/>
        <end position="249"/>
    </location>
</feature>
<dbReference type="Proteomes" id="UP000036681">
    <property type="component" value="Unplaced"/>
</dbReference>
<reference evidence="3" key="1">
    <citation type="submission" date="2017-02" db="UniProtKB">
        <authorList>
            <consortium name="WormBaseParasite"/>
        </authorList>
    </citation>
    <scope>IDENTIFICATION</scope>
</reference>
<evidence type="ECO:0000256" key="1">
    <source>
        <dbReference type="SAM" id="MobiDB-lite"/>
    </source>
</evidence>
<proteinExistence type="predicted"/>
<feature type="region of interest" description="Disordered" evidence="1">
    <location>
        <begin position="142"/>
        <end position="167"/>
    </location>
</feature>